<evidence type="ECO:0008006" key="5">
    <source>
        <dbReference type="Google" id="ProtNLM"/>
    </source>
</evidence>
<dbReference type="SUPFAM" id="SSF46955">
    <property type="entry name" value="Putative DNA-binding domain"/>
    <property type="match status" value="1"/>
</dbReference>
<dbReference type="RefSeq" id="WP_285637278.1">
    <property type="nucleotide sequence ID" value="NZ_BSTJ01000027.1"/>
</dbReference>
<evidence type="ECO:0000259" key="1">
    <source>
        <dbReference type="Pfam" id="PF12728"/>
    </source>
</evidence>
<comment type="caution">
    <text evidence="3">The sequence shown here is derived from an EMBL/GenBank/DDBJ whole genome shotgun (WGS) entry which is preliminary data.</text>
</comment>
<organism evidence="3 4">
    <name type="scientific">Actinoallomurus iriomotensis</name>
    <dbReference type="NCBI Taxonomy" id="478107"/>
    <lineage>
        <taxon>Bacteria</taxon>
        <taxon>Bacillati</taxon>
        <taxon>Actinomycetota</taxon>
        <taxon>Actinomycetes</taxon>
        <taxon>Streptosporangiales</taxon>
        <taxon>Thermomonosporaceae</taxon>
        <taxon>Actinoallomurus</taxon>
    </lineage>
</organism>
<dbReference type="NCBIfam" id="TIGR01764">
    <property type="entry name" value="excise"/>
    <property type="match status" value="1"/>
</dbReference>
<name>A0A9W6RUL6_9ACTN</name>
<dbReference type="InterPro" id="IPR041657">
    <property type="entry name" value="HTH_17"/>
</dbReference>
<dbReference type="Gene3D" id="1.10.10.60">
    <property type="entry name" value="Homeodomain-like"/>
    <property type="match status" value="1"/>
</dbReference>
<gene>
    <name evidence="3" type="ORF">Airi01_102750</name>
</gene>
<proteinExistence type="predicted"/>
<dbReference type="InterPro" id="IPR010093">
    <property type="entry name" value="SinI_DNA-bd"/>
</dbReference>
<feature type="domain" description="Helix-turn-helix" evidence="1">
    <location>
        <begin position="14"/>
        <end position="63"/>
    </location>
</feature>
<protein>
    <recommendedName>
        <fullName evidence="5">Helix-turn-helix domain-containing protein</fullName>
    </recommendedName>
</protein>
<dbReference type="Pfam" id="PF19575">
    <property type="entry name" value="HTH_58"/>
    <property type="match status" value="1"/>
</dbReference>
<dbReference type="Pfam" id="PF12728">
    <property type="entry name" value="HTH_17"/>
    <property type="match status" value="1"/>
</dbReference>
<evidence type="ECO:0000313" key="3">
    <source>
        <dbReference type="EMBL" id="GLY82008.1"/>
    </source>
</evidence>
<dbReference type="Proteomes" id="UP001165135">
    <property type="component" value="Unassembled WGS sequence"/>
</dbReference>
<feature type="domain" description="Helix-turn-helix" evidence="2">
    <location>
        <begin position="70"/>
        <end position="114"/>
    </location>
</feature>
<dbReference type="InterPro" id="IPR045745">
    <property type="entry name" value="HTH_58_Actinobacteria-type"/>
</dbReference>
<dbReference type="AlphaFoldDB" id="A0A9W6RUL6"/>
<dbReference type="EMBL" id="BSTJ01000027">
    <property type="protein sequence ID" value="GLY82008.1"/>
    <property type="molecule type" value="Genomic_DNA"/>
</dbReference>
<dbReference type="Gene3D" id="1.10.1660.10">
    <property type="match status" value="1"/>
</dbReference>
<sequence length="121" mass="13858">MSLSPSDLPDDRLLKPYEVARLLGISVTQLAAWARDGKLPAAVKTPGGHRRFRWADVRDAVTRKSVHDPEREQLEIDAARLYNQGWSIRQVAEKFDCSYGAMRRILLKRTILRPRTPRPPI</sequence>
<dbReference type="InterPro" id="IPR009061">
    <property type="entry name" value="DNA-bd_dom_put_sf"/>
</dbReference>
<accession>A0A9W6RUL6</accession>
<evidence type="ECO:0000259" key="2">
    <source>
        <dbReference type="Pfam" id="PF19575"/>
    </source>
</evidence>
<dbReference type="GO" id="GO:0003677">
    <property type="term" value="F:DNA binding"/>
    <property type="evidence" value="ECO:0007669"/>
    <property type="project" value="InterPro"/>
</dbReference>
<reference evidence="3" key="1">
    <citation type="submission" date="2023-03" db="EMBL/GenBank/DDBJ databases">
        <title>Actinoallomurus iriomotensis NBRC 103681.</title>
        <authorList>
            <person name="Ichikawa N."/>
            <person name="Sato H."/>
            <person name="Tonouchi N."/>
        </authorList>
    </citation>
    <scope>NUCLEOTIDE SEQUENCE</scope>
    <source>
        <strain evidence="3">NBRC 103681</strain>
    </source>
</reference>
<evidence type="ECO:0000313" key="4">
    <source>
        <dbReference type="Proteomes" id="UP001165135"/>
    </source>
</evidence>